<gene>
    <name evidence="1" type="ORF">DFJ67_5298</name>
</gene>
<proteinExistence type="predicted"/>
<dbReference type="OrthoDB" id="9833381at2"/>
<keyword evidence="2" id="KW-1185">Reference proteome</keyword>
<dbReference type="Proteomes" id="UP000256913">
    <property type="component" value="Unassembled WGS sequence"/>
</dbReference>
<evidence type="ECO:0000313" key="1">
    <source>
        <dbReference type="EMBL" id="REF99264.1"/>
    </source>
</evidence>
<sequence length="194" mass="20771">MIESHSVPSAAVWLMRAYADGPFDAATMCRAAEPVGTRSPMSDQCSTFFDLPGGAVLHLAAEDTAGEEVGAAVVTLCGWDPAGGELVLHPERAAYDECYDQALAAVHAELGPPDHTGADPGPYPFPFRWSVWLGTTGLLALQQSDYDYCPDINLWARPHPAQGFTPTEPFSDWLMTAPRAEGAADPQLAPRTRS</sequence>
<evidence type="ECO:0000313" key="2">
    <source>
        <dbReference type="Proteomes" id="UP000256913"/>
    </source>
</evidence>
<name>A0A3D9ZRL0_9ACTN</name>
<organism evidence="1 2">
    <name type="scientific">Asanoa ferruginea</name>
    <dbReference type="NCBI Taxonomy" id="53367"/>
    <lineage>
        <taxon>Bacteria</taxon>
        <taxon>Bacillati</taxon>
        <taxon>Actinomycetota</taxon>
        <taxon>Actinomycetes</taxon>
        <taxon>Micromonosporales</taxon>
        <taxon>Micromonosporaceae</taxon>
        <taxon>Asanoa</taxon>
    </lineage>
</organism>
<dbReference type="AlphaFoldDB" id="A0A3D9ZRL0"/>
<dbReference type="EMBL" id="QUMQ01000001">
    <property type="protein sequence ID" value="REF99264.1"/>
    <property type="molecule type" value="Genomic_DNA"/>
</dbReference>
<accession>A0A3D9ZRL0</accession>
<reference evidence="1 2" key="1">
    <citation type="submission" date="2018-08" db="EMBL/GenBank/DDBJ databases">
        <title>Sequencing the genomes of 1000 actinobacteria strains.</title>
        <authorList>
            <person name="Klenk H.-P."/>
        </authorList>
    </citation>
    <scope>NUCLEOTIDE SEQUENCE [LARGE SCALE GENOMIC DNA]</scope>
    <source>
        <strain evidence="1 2">DSM 44099</strain>
    </source>
</reference>
<dbReference type="RefSeq" id="WP_147315606.1">
    <property type="nucleotide sequence ID" value="NZ_BONB01000002.1"/>
</dbReference>
<comment type="caution">
    <text evidence="1">The sequence shown here is derived from an EMBL/GenBank/DDBJ whole genome shotgun (WGS) entry which is preliminary data.</text>
</comment>
<protein>
    <submittedName>
        <fullName evidence="1">Uncharacterized protein</fullName>
    </submittedName>
</protein>